<evidence type="ECO:0000313" key="1">
    <source>
        <dbReference type="EMBL" id="MPL75333.1"/>
    </source>
</evidence>
<reference evidence="1" key="1">
    <citation type="submission" date="2019-08" db="EMBL/GenBank/DDBJ databases">
        <authorList>
            <person name="Kucharzyk K."/>
            <person name="Murdoch R.W."/>
            <person name="Higgins S."/>
            <person name="Loffler F."/>
        </authorList>
    </citation>
    <scope>NUCLEOTIDE SEQUENCE</scope>
</reference>
<proteinExistence type="predicted"/>
<sequence length="33" mass="3511">MSAKALRITLMRVGQGSGVGEVYYGNQAFGVFC</sequence>
<protein>
    <submittedName>
        <fullName evidence="1">Uncharacterized protein</fullName>
    </submittedName>
</protein>
<comment type="caution">
    <text evidence="1">The sequence shown here is derived from an EMBL/GenBank/DDBJ whole genome shotgun (WGS) entry which is preliminary data.</text>
</comment>
<accession>A0A644U906</accession>
<organism evidence="1">
    <name type="scientific">bioreactor metagenome</name>
    <dbReference type="NCBI Taxonomy" id="1076179"/>
    <lineage>
        <taxon>unclassified sequences</taxon>
        <taxon>metagenomes</taxon>
        <taxon>ecological metagenomes</taxon>
    </lineage>
</organism>
<name>A0A644U906_9ZZZZ</name>
<dbReference type="EMBL" id="VSSQ01000087">
    <property type="protein sequence ID" value="MPL75333.1"/>
    <property type="molecule type" value="Genomic_DNA"/>
</dbReference>
<dbReference type="AlphaFoldDB" id="A0A644U906"/>
<gene>
    <name evidence="1" type="ORF">SDC9_21157</name>
</gene>